<evidence type="ECO:0000256" key="6">
    <source>
        <dbReference type="ARBA" id="ARBA00022989"/>
    </source>
</evidence>
<evidence type="ECO:0000313" key="10">
    <source>
        <dbReference type="Proteomes" id="UP000281547"/>
    </source>
</evidence>
<evidence type="ECO:0000313" key="9">
    <source>
        <dbReference type="EMBL" id="RUT30977.1"/>
    </source>
</evidence>
<feature type="transmembrane region" description="Helical" evidence="8">
    <location>
        <begin position="12"/>
        <end position="35"/>
    </location>
</feature>
<evidence type="ECO:0000256" key="7">
    <source>
        <dbReference type="ARBA" id="ARBA00023136"/>
    </source>
</evidence>
<feature type="transmembrane region" description="Helical" evidence="8">
    <location>
        <begin position="137"/>
        <end position="166"/>
    </location>
</feature>
<dbReference type="Proteomes" id="UP000281547">
    <property type="component" value="Unassembled WGS sequence"/>
</dbReference>
<keyword evidence="6 8" id="KW-1133">Transmembrane helix</keyword>
<dbReference type="AlphaFoldDB" id="A0A433XA50"/>
<keyword evidence="10" id="KW-1185">Reference proteome</keyword>
<dbReference type="Pfam" id="PF01925">
    <property type="entry name" value="TauE"/>
    <property type="match status" value="1"/>
</dbReference>
<comment type="subcellular location">
    <subcellularLocation>
        <location evidence="1 8">Cell membrane</location>
        <topology evidence="1 8">Multi-pass membrane protein</topology>
    </subcellularLocation>
</comment>
<dbReference type="PANTHER" id="PTHR30269">
    <property type="entry name" value="TRANSMEMBRANE PROTEIN YFCA"/>
    <property type="match status" value="1"/>
</dbReference>
<evidence type="ECO:0000256" key="4">
    <source>
        <dbReference type="ARBA" id="ARBA00022475"/>
    </source>
</evidence>
<dbReference type="EMBL" id="RZNJ01000003">
    <property type="protein sequence ID" value="RUT30977.1"/>
    <property type="molecule type" value="Genomic_DNA"/>
</dbReference>
<feature type="transmembrane region" description="Helical" evidence="8">
    <location>
        <begin position="232"/>
        <end position="250"/>
    </location>
</feature>
<keyword evidence="7 8" id="KW-0472">Membrane</keyword>
<comment type="similarity">
    <text evidence="2 8">Belongs to the 4-toluene sulfonate uptake permease (TSUP) (TC 2.A.102) family.</text>
</comment>
<dbReference type="InterPro" id="IPR052017">
    <property type="entry name" value="TSUP"/>
</dbReference>
<gene>
    <name evidence="9" type="ORF">EMQ25_08845</name>
</gene>
<accession>A0A433XA50</accession>
<feature type="transmembrane region" description="Helical" evidence="8">
    <location>
        <begin position="109"/>
        <end position="125"/>
    </location>
</feature>
<keyword evidence="3" id="KW-0813">Transport</keyword>
<evidence type="ECO:0000256" key="5">
    <source>
        <dbReference type="ARBA" id="ARBA00022692"/>
    </source>
</evidence>
<sequence>MPFDLTSFLPEGVSATVALMLMVVSFFTSMLTATFSLGGGMLMLAALALVFPPSIVVPVLGAVQLGSNAGRVALQFPHVQWRLVFWLGIGAAVGTVVGGQFVAMLPETIFAMAIGLFIIVTTWLPQPKLDLHGRKTLVVGGAVISALSMLVGAVGPLIAMFFRGLADRRQLVATQAAAMTLQNTFKVIVFIAIGFAFADFVPLVLAMILAGLGGTALGGMLLMRVPDRAFRIGFKIVVTIVGLDLLRGAIFG</sequence>
<dbReference type="InterPro" id="IPR002781">
    <property type="entry name" value="TM_pro_TauE-like"/>
</dbReference>
<feature type="transmembrane region" description="Helical" evidence="8">
    <location>
        <begin position="187"/>
        <end position="212"/>
    </location>
</feature>
<evidence type="ECO:0000256" key="1">
    <source>
        <dbReference type="ARBA" id="ARBA00004651"/>
    </source>
</evidence>
<name>A0A433XA50_9HYPH</name>
<keyword evidence="5 8" id="KW-0812">Transmembrane</keyword>
<dbReference type="PANTHER" id="PTHR30269:SF37">
    <property type="entry name" value="MEMBRANE TRANSPORTER PROTEIN"/>
    <property type="match status" value="1"/>
</dbReference>
<feature type="transmembrane region" description="Helical" evidence="8">
    <location>
        <begin position="42"/>
        <end position="63"/>
    </location>
</feature>
<comment type="caution">
    <text evidence="9">The sequence shown here is derived from an EMBL/GenBank/DDBJ whole genome shotgun (WGS) entry which is preliminary data.</text>
</comment>
<reference evidence="9 10" key="1">
    <citation type="journal article" date="2016" name="Int. J. Syst. Evol. Microbiol.">
        <title>Arsenicitalea aurantiaca gen. nov., sp. nov., a new member of the family Hyphomicrobiaceae, isolated from high-arsenic sediment.</title>
        <authorList>
            <person name="Mu Y."/>
            <person name="Zhou L."/>
            <person name="Zeng X.C."/>
            <person name="Liu L."/>
            <person name="Pan Y."/>
            <person name="Chen X."/>
            <person name="Wang J."/>
            <person name="Li S."/>
            <person name="Li W.J."/>
            <person name="Wang Y."/>
        </authorList>
    </citation>
    <scope>NUCLEOTIDE SEQUENCE [LARGE SCALE GENOMIC DNA]</scope>
    <source>
        <strain evidence="9 10">42-50</strain>
    </source>
</reference>
<dbReference type="OrthoDB" id="8478323at2"/>
<evidence type="ECO:0000256" key="3">
    <source>
        <dbReference type="ARBA" id="ARBA00022448"/>
    </source>
</evidence>
<dbReference type="GO" id="GO:0005886">
    <property type="term" value="C:plasma membrane"/>
    <property type="evidence" value="ECO:0007669"/>
    <property type="project" value="UniProtKB-SubCell"/>
</dbReference>
<dbReference type="RefSeq" id="WP_127188223.1">
    <property type="nucleotide sequence ID" value="NZ_RZNJ01000003.1"/>
</dbReference>
<keyword evidence="4 8" id="KW-1003">Cell membrane</keyword>
<evidence type="ECO:0000256" key="2">
    <source>
        <dbReference type="ARBA" id="ARBA00009142"/>
    </source>
</evidence>
<protein>
    <recommendedName>
        <fullName evidence="8">Probable membrane transporter protein</fullName>
    </recommendedName>
</protein>
<evidence type="ECO:0000256" key="8">
    <source>
        <dbReference type="RuleBase" id="RU363041"/>
    </source>
</evidence>
<proteinExistence type="inferred from homology"/>
<feature type="transmembrane region" description="Helical" evidence="8">
    <location>
        <begin position="83"/>
        <end position="102"/>
    </location>
</feature>
<organism evidence="9 10">
    <name type="scientific">Arsenicitalea aurantiaca</name>
    <dbReference type="NCBI Taxonomy" id="1783274"/>
    <lineage>
        <taxon>Bacteria</taxon>
        <taxon>Pseudomonadati</taxon>
        <taxon>Pseudomonadota</taxon>
        <taxon>Alphaproteobacteria</taxon>
        <taxon>Hyphomicrobiales</taxon>
        <taxon>Devosiaceae</taxon>
        <taxon>Arsenicitalea</taxon>
    </lineage>
</organism>